<gene>
    <name evidence="1" type="ORF">ABID56_002504</name>
</gene>
<sequence>MEQEQYIAHAIIDGEKFETEELASRENPTYPNQVVGHYPF</sequence>
<accession>A0ABV2KZ18</accession>
<keyword evidence="2" id="KW-1185">Reference proteome</keyword>
<protein>
    <submittedName>
        <fullName evidence="1">Alanine dehydrogenase</fullName>
    </submittedName>
</protein>
<evidence type="ECO:0000313" key="2">
    <source>
        <dbReference type="Proteomes" id="UP001549167"/>
    </source>
</evidence>
<dbReference type="EMBL" id="JBEPMX010000017">
    <property type="protein sequence ID" value="MET3684377.1"/>
    <property type="molecule type" value="Genomic_DNA"/>
</dbReference>
<proteinExistence type="predicted"/>
<dbReference type="RefSeq" id="WP_354221677.1">
    <property type="nucleotide sequence ID" value="NZ_JBEPMX010000017.1"/>
</dbReference>
<name>A0ABV2KZ18_9BACI</name>
<evidence type="ECO:0000313" key="1">
    <source>
        <dbReference type="EMBL" id="MET3684377.1"/>
    </source>
</evidence>
<comment type="caution">
    <text evidence="1">The sequence shown here is derived from an EMBL/GenBank/DDBJ whole genome shotgun (WGS) entry which is preliminary data.</text>
</comment>
<reference evidence="1 2" key="1">
    <citation type="submission" date="2024-06" db="EMBL/GenBank/DDBJ databases">
        <title>Genomic Encyclopedia of Type Strains, Phase IV (KMG-IV): sequencing the most valuable type-strain genomes for metagenomic binning, comparative biology and taxonomic classification.</title>
        <authorList>
            <person name="Goeker M."/>
        </authorList>
    </citation>
    <scope>NUCLEOTIDE SEQUENCE [LARGE SCALE GENOMIC DNA]</scope>
    <source>
        <strain evidence="1 2">DSM 23520</strain>
    </source>
</reference>
<dbReference type="Proteomes" id="UP001549167">
    <property type="component" value="Unassembled WGS sequence"/>
</dbReference>
<organism evidence="1 2">
    <name type="scientific">Alkalibacillus flavidus</name>
    <dbReference type="NCBI Taxonomy" id="546021"/>
    <lineage>
        <taxon>Bacteria</taxon>
        <taxon>Bacillati</taxon>
        <taxon>Bacillota</taxon>
        <taxon>Bacilli</taxon>
        <taxon>Bacillales</taxon>
        <taxon>Bacillaceae</taxon>
        <taxon>Alkalibacillus</taxon>
    </lineage>
</organism>